<gene>
    <name evidence="1" type="ORF">B0H64DRAFT_192079</name>
</gene>
<dbReference type="RefSeq" id="XP_062658176.1">
    <property type="nucleotide sequence ID" value="XM_062799097.1"/>
</dbReference>
<keyword evidence="2" id="KW-1185">Reference proteome</keyword>
<proteinExistence type="predicted"/>
<accession>A0AAE0LRC6</accession>
<protein>
    <submittedName>
        <fullName evidence="1">Uncharacterized protein</fullName>
    </submittedName>
</protein>
<reference evidence="1" key="2">
    <citation type="submission" date="2023-06" db="EMBL/GenBank/DDBJ databases">
        <authorList>
            <consortium name="Lawrence Berkeley National Laboratory"/>
            <person name="Haridas S."/>
            <person name="Hensen N."/>
            <person name="Bonometti L."/>
            <person name="Westerberg I."/>
            <person name="Brannstrom I.O."/>
            <person name="Guillou S."/>
            <person name="Cros-Aarteil S."/>
            <person name="Calhoun S."/>
            <person name="Kuo A."/>
            <person name="Mondo S."/>
            <person name="Pangilinan J."/>
            <person name="Riley R."/>
            <person name="Labutti K."/>
            <person name="Andreopoulos B."/>
            <person name="Lipzen A."/>
            <person name="Chen C."/>
            <person name="Yanf M."/>
            <person name="Daum C."/>
            <person name="Ng V."/>
            <person name="Clum A."/>
            <person name="Steindorff A."/>
            <person name="Ohm R."/>
            <person name="Martin F."/>
            <person name="Silar P."/>
            <person name="Natvig D."/>
            <person name="Lalanne C."/>
            <person name="Gautier V."/>
            <person name="Ament-Velasquez S.L."/>
            <person name="Kruys A."/>
            <person name="Hutchinson M.I."/>
            <person name="Powell A.J."/>
            <person name="Barry K."/>
            <person name="Miller A.N."/>
            <person name="Grigoriev I.V."/>
            <person name="Debuchy R."/>
            <person name="Gladieux P."/>
            <person name="Thoren M.H."/>
            <person name="Johannesson H."/>
        </authorList>
    </citation>
    <scope>NUCLEOTIDE SEQUENCE</scope>
    <source>
        <strain evidence="1">CBS 168.71</strain>
    </source>
</reference>
<dbReference type="EMBL" id="JAUEPN010000005">
    <property type="protein sequence ID" value="KAK3294662.1"/>
    <property type="molecule type" value="Genomic_DNA"/>
</dbReference>
<organism evidence="1 2">
    <name type="scientific">Chaetomium fimeti</name>
    <dbReference type="NCBI Taxonomy" id="1854472"/>
    <lineage>
        <taxon>Eukaryota</taxon>
        <taxon>Fungi</taxon>
        <taxon>Dikarya</taxon>
        <taxon>Ascomycota</taxon>
        <taxon>Pezizomycotina</taxon>
        <taxon>Sordariomycetes</taxon>
        <taxon>Sordariomycetidae</taxon>
        <taxon>Sordariales</taxon>
        <taxon>Chaetomiaceae</taxon>
        <taxon>Chaetomium</taxon>
    </lineage>
</organism>
<reference evidence="1" key="1">
    <citation type="journal article" date="2023" name="Mol. Phylogenet. Evol.">
        <title>Genome-scale phylogeny and comparative genomics of the fungal order Sordariales.</title>
        <authorList>
            <person name="Hensen N."/>
            <person name="Bonometti L."/>
            <person name="Westerberg I."/>
            <person name="Brannstrom I.O."/>
            <person name="Guillou S."/>
            <person name="Cros-Aarteil S."/>
            <person name="Calhoun S."/>
            <person name="Haridas S."/>
            <person name="Kuo A."/>
            <person name="Mondo S."/>
            <person name="Pangilinan J."/>
            <person name="Riley R."/>
            <person name="LaButti K."/>
            <person name="Andreopoulos B."/>
            <person name="Lipzen A."/>
            <person name="Chen C."/>
            <person name="Yan M."/>
            <person name="Daum C."/>
            <person name="Ng V."/>
            <person name="Clum A."/>
            <person name="Steindorff A."/>
            <person name="Ohm R.A."/>
            <person name="Martin F."/>
            <person name="Silar P."/>
            <person name="Natvig D.O."/>
            <person name="Lalanne C."/>
            <person name="Gautier V."/>
            <person name="Ament-Velasquez S.L."/>
            <person name="Kruys A."/>
            <person name="Hutchinson M.I."/>
            <person name="Powell A.J."/>
            <person name="Barry K."/>
            <person name="Miller A.N."/>
            <person name="Grigoriev I.V."/>
            <person name="Debuchy R."/>
            <person name="Gladieux P."/>
            <person name="Hiltunen Thoren M."/>
            <person name="Johannesson H."/>
        </authorList>
    </citation>
    <scope>NUCLEOTIDE SEQUENCE</scope>
    <source>
        <strain evidence="1">CBS 168.71</strain>
    </source>
</reference>
<dbReference type="GeneID" id="87836045"/>
<dbReference type="AlphaFoldDB" id="A0AAE0LRC6"/>
<evidence type="ECO:0000313" key="2">
    <source>
        <dbReference type="Proteomes" id="UP001278766"/>
    </source>
</evidence>
<dbReference type="Proteomes" id="UP001278766">
    <property type="component" value="Unassembled WGS sequence"/>
</dbReference>
<evidence type="ECO:0000313" key="1">
    <source>
        <dbReference type="EMBL" id="KAK3294662.1"/>
    </source>
</evidence>
<sequence>MLRKGVKLDRSTSCFGAGRRWEGLTARRSHQVSVGCLCWLRYAIPNARWPPGTHHTRDLCVLNGVCLSTFRACSPKTVGTLRLLVAREGRHPRRLRRGSYNERIRMVEWRGTDGSSPRGEQVPESRLRNESLWEWAGHGGALFWSCRRDFSRSNLTGRGSGSPAARLSVISPRRARARVFPNPGCVNAAAGCGDLFWAERGRS</sequence>
<comment type="caution">
    <text evidence="1">The sequence shown here is derived from an EMBL/GenBank/DDBJ whole genome shotgun (WGS) entry which is preliminary data.</text>
</comment>
<name>A0AAE0LRC6_9PEZI</name>